<name>A0A023GXN2_AMYOR</name>
<accession>A0A023GXN2</accession>
<evidence type="ECO:0000313" key="1">
    <source>
        <dbReference type="EMBL" id="AFO69392.1"/>
    </source>
</evidence>
<proteinExistence type="predicted"/>
<organism evidence="1">
    <name type="scientific">Amycolatopsis orientalis subsp. vinearia</name>
    <dbReference type="NCBI Taxonomy" id="797057"/>
    <lineage>
        <taxon>Bacteria</taxon>
        <taxon>Bacillati</taxon>
        <taxon>Actinomycetota</taxon>
        <taxon>Actinomycetes</taxon>
        <taxon>Pseudonocardiales</taxon>
        <taxon>Pseudonocardiaceae</taxon>
        <taxon>Amycolatopsis</taxon>
    </lineage>
</organism>
<reference evidence="1" key="1">
    <citation type="journal article" date="2014" name="Nature">
        <title>Co-opting sulphur-carrier proteins from primary metabolic pathways for 2-thiosugar biosynthesis.</title>
        <authorList>
            <person name="Sasaki E."/>
            <person name="Zhang X."/>
            <person name="Sun H.G."/>
            <person name="Lu M.Y."/>
            <person name="Liu T.L."/>
            <person name="Ou A."/>
            <person name="Li J.Y."/>
            <person name="Chen Y.H."/>
            <person name="Ealick S.E."/>
            <person name="Liu H.W."/>
        </authorList>
    </citation>
    <scope>NUCLEOTIDE SEQUENCE</scope>
    <source>
        <strain evidence="1">BA-07585</strain>
    </source>
</reference>
<protein>
    <submittedName>
        <fullName evidence="1">Uncharacterized protein</fullName>
    </submittedName>
</protein>
<dbReference type="AlphaFoldDB" id="A0A023GXN2"/>
<sequence length="163" mass="18412">MEEFLEHARRAYGDLRKPDYGFFSDALRVRPWEPLVDRLRQLLLVEDWTDREDDVSFSYVLQVSRDSPAWSLWLSAVGPFALLACTAAGAELVRSDVVVGTGPDMPPEGDRVLALLREAGVRLLSAEEVETTVDGFRAWNGRVLVSLFFVLFGETDVPWWHAS</sequence>
<dbReference type="EMBL" id="JN602211">
    <property type="protein sequence ID" value="AFO69392.1"/>
    <property type="molecule type" value="Genomic_DNA"/>
</dbReference>